<evidence type="ECO:0000313" key="2">
    <source>
        <dbReference type="EMBL" id="AYU82106.1"/>
    </source>
</evidence>
<dbReference type="Proteomes" id="UP000274082">
    <property type="component" value="Chromosome 33"/>
</dbReference>
<dbReference type="OMA" id="RETYWKH"/>
<reference evidence="3" key="2">
    <citation type="submission" date="2011-01" db="EMBL/GenBank/DDBJ databases">
        <authorList>
            <person name="Zhao B.P."/>
            <person name="Ren Z.A."/>
            <person name="Li C.D."/>
        </authorList>
    </citation>
    <scope>NUCLEOTIDE SEQUENCE</scope>
    <source>
        <strain evidence="3">BPK282A1</strain>
    </source>
</reference>
<feature type="compositionally biased region" description="Polar residues" evidence="1">
    <location>
        <begin position="246"/>
        <end position="256"/>
    </location>
</feature>
<feature type="region of interest" description="Disordered" evidence="1">
    <location>
        <begin position="497"/>
        <end position="522"/>
    </location>
</feature>
<evidence type="ECO:0000256" key="1">
    <source>
        <dbReference type="SAM" id="MobiDB-lite"/>
    </source>
</evidence>
<evidence type="ECO:0000313" key="3">
    <source>
        <dbReference type="EMBL" id="CBZ37274.1"/>
    </source>
</evidence>
<protein>
    <submittedName>
        <fullName evidence="3">Uncharacterized protein</fullName>
    </submittedName>
</protein>
<name>E9BQ62_LEIDO</name>
<dbReference type="Proteomes" id="UP000008980">
    <property type="component" value="Chromosome 33"/>
</dbReference>
<sequence>MSSLRGSHETPGVISLKGILPRARKGVRVCVFRRRQSKCRRRSTQAQCRRTQCDPRQHQRSLSTSLSLRMACTLTRRSPLPLPLPLHALCLWALLAYPLTCTRVAAVYEGTERKESALEILRVLFCFSLCSFSALCWCACSCLLPPASLAEQAAPLLCRLTESLMSTFAPPPPPPAGVVVPPPPPAIIPVPPAAVPASPNAASGAEANVVKPGGVALDMSNHFGPQKNVPKKSLPPWERKKLATPISGSSPRADNSTPPPGPVDATSKPLSPAAVPLPHTAVNAPAVVTRKSLSTASLTTSLQPYAPQSYTSAMSSAATADTGVPPPPVVSVPPPPPPVHPVVQAVPSSAATTAAPLPLVSSSAPPPRPTPDAQAPLPAPASATTGASTLPLPSPSVSQSATVAAAAIPQGTAQPTLSASSPAAVAATDHIVQEAMRELRPYLLSPMLTVLAPHLVFQGNEQRWVVPPLGPVPLSKRKKAPSAAVASAGSWHNRYDLQPSPSFDAAQHDGSEPLVTSAATSSTRRQWTSNAVINSAKAKSNWRETYWKHVDVHRYVARRYFGAPPPLEQ</sequence>
<dbReference type="PhylomeDB" id="E9BQ62"/>
<evidence type="ECO:0000313" key="5">
    <source>
        <dbReference type="Proteomes" id="UP000274082"/>
    </source>
</evidence>
<feature type="region of interest" description="Disordered" evidence="1">
    <location>
        <begin position="357"/>
        <end position="396"/>
    </location>
</feature>
<accession>A0A3Q8ITZ0</accession>
<proteinExistence type="predicted"/>
<dbReference type="EMBL" id="CP029532">
    <property type="protein sequence ID" value="AYU82106.1"/>
    <property type="molecule type" value="Genomic_DNA"/>
</dbReference>
<keyword evidence="5" id="KW-1185">Reference proteome</keyword>
<dbReference type="VEuPathDB" id="TriTrypDB:LdBPK_331310.1"/>
<accession>E9BQ62</accession>
<dbReference type="AlphaFoldDB" id="E9BQ62"/>
<feature type="compositionally biased region" description="Low complexity" evidence="1">
    <location>
        <begin position="313"/>
        <end position="322"/>
    </location>
</feature>
<feature type="compositionally biased region" description="Low complexity" evidence="1">
    <location>
        <begin position="371"/>
        <end position="396"/>
    </location>
</feature>
<feature type="compositionally biased region" description="Pro residues" evidence="1">
    <location>
        <begin position="324"/>
        <end position="340"/>
    </location>
</feature>
<dbReference type="VEuPathDB" id="TriTrypDB:LDHU3_33.1960"/>
<dbReference type="VEuPathDB" id="TriTrypDB:LdCL_330019300"/>
<feature type="region of interest" description="Disordered" evidence="1">
    <location>
        <begin position="313"/>
        <end position="343"/>
    </location>
</feature>
<evidence type="ECO:0000313" key="4">
    <source>
        <dbReference type="Proteomes" id="UP000008980"/>
    </source>
</evidence>
<feature type="region of interest" description="Disordered" evidence="1">
    <location>
        <begin position="219"/>
        <end position="277"/>
    </location>
</feature>
<reference evidence="3 4" key="1">
    <citation type="journal article" date="2011" name="Genome Res.">
        <title>Whole genome sequencing of multiple Leishmania donovani clinical isolates provides insights into population structure and mechanisms of drug resistance.</title>
        <authorList>
            <person name="Downing T."/>
            <person name="Imamura H."/>
            <person name="Decuypere S."/>
            <person name="Clark T.G."/>
            <person name="Coombs G.H."/>
            <person name="Cotton J.A."/>
            <person name="Hilley J.D."/>
            <person name="de Doncker S."/>
            <person name="Maes I."/>
            <person name="Mottram J.C."/>
            <person name="Quail M.A."/>
            <person name="Rijal S."/>
            <person name="Sanders M."/>
            <person name="Schonian G."/>
            <person name="Stark O."/>
            <person name="Sundar S."/>
            <person name="Vanaerschot M."/>
            <person name="Hertz-Fowler C."/>
            <person name="Dujardin J.C."/>
            <person name="Berriman M."/>
        </authorList>
    </citation>
    <scope>NUCLEOTIDE SEQUENCE [LARGE SCALE GENOMIC DNA]</scope>
    <source>
        <strain evidence="3 4">BPK282A1</strain>
    </source>
</reference>
<reference evidence="4" key="3">
    <citation type="submission" date="2011-02" db="EMBL/GenBank/DDBJ databases">
        <title>Whole genome sequencing of Leishmania donovani clinical lines reveals dynamic variation related to drug resistance.</title>
        <authorList>
            <person name="Downing T."/>
            <person name="Imamura H."/>
            <person name="Sanders M."/>
            <person name="Decuypere S."/>
            <person name="Hertz-Fowler C."/>
            <person name="Clark T.G."/>
            <person name="Rijal S."/>
            <person name="Sundar S."/>
            <person name="Quail M.A."/>
            <person name="De Doncker S."/>
            <person name="Maes I."/>
            <person name="Vanaerschot M."/>
            <person name="Stark O."/>
            <person name="Schonian G."/>
            <person name="Dujardin J.C."/>
            <person name="Berriman M."/>
        </authorList>
    </citation>
    <scope>NUCLEOTIDE SEQUENCE [LARGE SCALE GENOMIC DNA]</scope>
    <source>
        <strain evidence="4">BPK282A1</strain>
    </source>
</reference>
<reference evidence="2 5" key="4">
    <citation type="journal article" date="2018" name="Sci. Rep.">
        <title>A complete Leishmania donovani reference genome identifies novel genetic variations associated with virulence.</title>
        <authorList>
            <person name="Lypaczewski P."/>
            <person name="Hoshizaki J."/>
            <person name="Zhang W.-W."/>
            <person name="McCall L.-I."/>
            <person name="Torcivia-Rodriguez J."/>
            <person name="Simonyan V."/>
            <person name="Kaur A."/>
            <person name="Dewar K."/>
            <person name="Matlashewski G."/>
        </authorList>
    </citation>
    <scope>NUCLEOTIDE SEQUENCE [LARGE SCALE GENOMIC DNA]</scope>
    <source>
        <strain evidence="2 5">LdCL</strain>
    </source>
</reference>
<dbReference type="EMBL" id="FR799620">
    <property type="protein sequence ID" value="CBZ37274.1"/>
    <property type="molecule type" value="Genomic_DNA"/>
</dbReference>
<organism evidence="3 4">
    <name type="scientific">Leishmania donovani</name>
    <dbReference type="NCBI Taxonomy" id="5661"/>
    <lineage>
        <taxon>Eukaryota</taxon>
        <taxon>Discoba</taxon>
        <taxon>Euglenozoa</taxon>
        <taxon>Kinetoplastea</taxon>
        <taxon>Metakinetoplastina</taxon>
        <taxon>Trypanosomatida</taxon>
        <taxon>Trypanosomatidae</taxon>
        <taxon>Leishmaniinae</taxon>
        <taxon>Leishmania</taxon>
    </lineage>
</organism>
<dbReference type="GeneID" id="13392352"/>
<dbReference type="OrthoDB" id="267979at2759"/>
<dbReference type="KEGG" id="ldo:LDBPK_331310"/>
<gene>
    <name evidence="3" type="ORF">LDBPK_331310</name>
    <name evidence="2" type="ORF">LdCL_330019300</name>
</gene>
<dbReference type="RefSeq" id="XP_003863957.1">
    <property type="nucleotide sequence ID" value="XM_003863909.1"/>
</dbReference>